<sequence length="19" mass="2167">MSADGWIKKGRLRKCSSED</sequence>
<dbReference type="EMBL" id="WJQU01000002">
    <property type="protein sequence ID" value="KAJ6644623.1"/>
    <property type="molecule type" value="Genomic_DNA"/>
</dbReference>
<name>A0A9Q0S5F7_9DIPT</name>
<organism evidence="1 2">
    <name type="scientific">Pseudolycoriella hygida</name>
    <dbReference type="NCBI Taxonomy" id="35572"/>
    <lineage>
        <taxon>Eukaryota</taxon>
        <taxon>Metazoa</taxon>
        <taxon>Ecdysozoa</taxon>
        <taxon>Arthropoda</taxon>
        <taxon>Hexapoda</taxon>
        <taxon>Insecta</taxon>
        <taxon>Pterygota</taxon>
        <taxon>Neoptera</taxon>
        <taxon>Endopterygota</taxon>
        <taxon>Diptera</taxon>
        <taxon>Nematocera</taxon>
        <taxon>Sciaroidea</taxon>
        <taxon>Sciaridae</taxon>
        <taxon>Pseudolycoriella</taxon>
    </lineage>
</organism>
<reference evidence="1" key="1">
    <citation type="submission" date="2022-07" db="EMBL/GenBank/DDBJ databases">
        <authorList>
            <person name="Trinca V."/>
            <person name="Uliana J.V.C."/>
            <person name="Torres T.T."/>
            <person name="Ward R.J."/>
            <person name="Monesi N."/>
        </authorList>
    </citation>
    <scope>NUCLEOTIDE SEQUENCE</scope>
    <source>
        <strain evidence="1">HSMRA1968</strain>
        <tissue evidence="1">Whole embryos</tissue>
    </source>
</reference>
<comment type="caution">
    <text evidence="1">The sequence shown here is derived from an EMBL/GenBank/DDBJ whole genome shotgun (WGS) entry which is preliminary data.</text>
</comment>
<dbReference type="Proteomes" id="UP001151699">
    <property type="component" value="Chromosome B"/>
</dbReference>
<protein>
    <submittedName>
        <fullName evidence="1">Uncharacterized protein</fullName>
    </submittedName>
</protein>
<accession>A0A9Q0S5F7</accession>
<evidence type="ECO:0000313" key="1">
    <source>
        <dbReference type="EMBL" id="KAJ6644623.1"/>
    </source>
</evidence>
<keyword evidence="2" id="KW-1185">Reference proteome</keyword>
<gene>
    <name evidence="1" type="ORF">Bhyg_09592</name>
</gene>
<evidence type="ECO:0000313" key="2">
    <source>
        <dbReference type="Proteomes" id="UP001151699"/>
    </source>
</evidence>
<dbReference type="AlphaFoldDB" id="A0A9Q0S5F7"/>
<proteinExistence type="predicted"/>